<reference evidence="2 5" key="2">
    <citation type="submission" date="2020-02" db="EMBL/GenBank/DDBJ databases">
        <title>Whole genome sequence of Haloferax alexandrinus pws1.</title>
        <authorList>
            <person name="Verma D.K."/>
            <person name="Gopal K."/>
            <person name="Prasad E.S."/>
        </authorList>
    </citation>
    <scope>NUCLEOTIDE SEQUENCE [LARGE SCALE GENOMIC DNA]</scope>
    <source>
        <strain evidence="2">Wsp1</strain>
        <strain evidence="5">wsp1</strain>
    </source>
</reference>
<protein>
    <recommendedName>
        <fullName evidence="6">Restriction endonuclease type IV Mrr domain-containing protein</fullName>
    </recommendedName>
</protein>
<evidence type="ECO:0008006" key="6">
    <source>
        <dbReference type="Google" id="ProtNLM"/>
    </source>
</evidence>
<dbReference type="RefSeq" id="WP_144858499.1">
    <property type="nucleotide sequence ID" value="NZ_CP048738.1"/>
</dbReference>
<dbReference type="Proteomes" id="UP000320212">
    <property type="component" value="Unassembled WGS sequence"/>
</dbReference>
<evidence type="ECO:0000313" key="3">
    <source>
        <dbReference type="EMBL" id="TVT95828.1"/>
    </source>
</evidence>
<dbReference type="Proteomes" id="UP000465667">
    <property type="component" value="Chromosome"/>
</dbReference>
<dbReference type="KEGG" id="hale:G3A49_16145"/>
<proteinExistence type="predicted"/>
<dbReference type="EMBL" id="VMTR01000016">
    <property type="protein sequence ID" value="TVT95828.1"/>
    <property type="molecule type" value="Genomic_DNA"/>
</dbReference>
<evidence type="ECO:0000313" key="5">
    <source>
        <dbReference type="Proteomes" id="UP000465667"/>
    </source>
</evidence>
<evidence type="ECO:0000313" key="4">
    <source>
        <dbReference type="Proteomes" id="UP000320212"/>
    </source>
</evidence>
<accession>A0A6C0UYR2</accession>
<reference evidence="3 4" key="1">
    <citation type="submission" date="2019-07" db="EMBL/GenBank/DDBJ databases">
        <title>Draft genome sequence of Haloferax volcanii SS0101, isolated from salt farm in Samut Sakhon, Thailand.</title>
        <authorList>
            <person name="Wanthongcharoen S."/>
            <person name="Yamprayoonswat W."/>
            <person name="Ruangsuj P."/>
            <person name="Thongpramul N."/>
            <person name="Jumpathong W."/>
            <person name="Sittihan S."/>
            <person name="Kanjanavas P."/>
            <person name="Yasawong M."/>
        </authorList>
    </citation>
    <scope>NUCLEOTIDE SEQUENCE [LARGE SCALE GENOMIC DNA]</scope>
    <source>
        <strain evidence="3 4">SS0101</strain>
    </source>
</reference>
<accession>A0A558GDI1</accession>
<name>A0A558GDI1_HALVO</name>
<gene>
    <name evidence="3" type="ORF">FQA18_04340</name>
    <name evidence="2" type="ORF">G3A49_16145</name>
</gene>
<sequence length="137" mass="15503">MGLGDFTSDDNTGIKGLEQRVRDEIEEHGYNAKKVREEGLSGNTWELDAVAYSSDGSPVAYFEVKDASEDIAKQTYRNHMTRAIAELIDFREEGIPGAVVVPQKREFGNKDWDALFESINCTLIEERELPEFLSRLD</sequence>
<dbReference type="GeneID" id="44084972"/>
<evidence type="ECO:0000256" key="1">
    <source>
        <dbReference type="SAM" id="MobiDB-lite"/>
    </source>
</evidence>
<dbReference type="AlphaFoldDB" id="A0A558GDI1"/>
<dbReference type="EMBL" id="CP048738">
    <property type="protein sequence ID" value="QIB79551.1"/>
    <property type="molecule type" value="Genomic_DNA"/>
</dbReference>
<feature type="region of interest" description="Disordered" evidence="1">
    <location>
        <begin position="1"/>
        <end position="20"/>
    </location>
</feature>
<organism evidence="3 4">
    <name type="scientific">Haloferax volcanii</name>
    <name type="common">Halobacterium volcanii</name>
    <dbReference type="NCBI Taxonomy" id="2246"/>
    <lineage>
        <taxon>Archaea</taxon>
        <taxon>Methanobacteriati</taxon>
        <taxon>Methanobacteriota</taxon>
        <taxon>Stenosarchaea group</taxon>
        <taxon>Halobacteria</taxon>
        <taxon>Halobacteriales</taxon>
        <taxon>Haloferacaceae</taxon>
        <taxon>Haloferax</taxon>
    </lineage>
</organism>
<evidence type="ECO:0000313" key="2">
    <source>
        <dbReference type="EMBL" id="QIB79551.1"/>
    </source>
</evidence>